<sequence length="35" mass="4194">MFTLHLLCIAQISKHFPFFTLFLRLVEPIFLKLLC</sequence>
<dbReference type="EMBL" id="GGEC01079563">
    <property type="protein sequence ID" value="MBX60047.1"/>
    <property type="molecule type" value="Transcribed_RNA"/>
</dbReference>
<reference evidence="1" key="1">
    <citation type="submission" date="2018-02" db="EMBL/GenBank/DDBJ databases">
        <title>Rhizophora mucronata_Transcriptome.</title>
        <authorList>
            <person name="Meera S.P."/>
            <person name="Sreeshan A."/>
            <person name="Augustine A."/>
        </authorList>
    </citation>
    <scope>NUCLEOTIDE SEQUENCE</scope>
    <source>
        <tissue evidence="1">Leaf</tissue>
    </source>
</reference>
<dbReference type="AlphaFoldDB" id="A0A2P2PZ72"/>
<organism evidence="1">
    <name type="scientific">Rhizophora mucronata</name>
    <name type="common">Asiatic mangrove</name>
    <dbReference type="NCBI Taxonomy" id="61149"/>
    <lineage>
        <taxon>Eukaryota</taxon>
        <taxon>Viridiplantae</taxon>
        <taxon>Streptophyta</taxon>
        <taxon>Embryophyta</taxon>
        <taxon>Tracheophyta</taxon>
        <taxon>Spermatophyta</taxon>
        <taxon>Magnoliopsida</taxon>
        <taxon>eudicotyledons</taxon>
        <taxon>Gunneridae</taxon>
        <taxon>Pentapetalae</taxon>
        <taxon>rosids</taxon>
        <taxon>fabids</taxon>
        <taxon>Malpighiales</taxon>
        <taxon>Rhizophoraceae</taxon>
        <taxon>Rhizophora</taxon>
    </lineage>
</organism>
<name>A0A2P2PZ72_RHIMU</name>
<protein>
    <submittedName>
        <fullName evidence="1">Uncharacterized protein</fullName>
    </submittedName>
</protein>
<evidence type="ECO:0000313" key="1">
    <source>
        <dbReference type="EMBL" id="MBX60047.1"/>
    </source>
</evidence>
<proteinExistence type="predicted"/>
<accession>A0A2P2PZ72</accession>